<dbReference type="SUPFAM" id="SSF56281">
    <property type="entry name" value="Metallo-hydrolase/oxidoreductase"/>
    <property type="match status" value="1"/>
</dbReference>
<reference evidence="3 4" key="1">
    <citation type="submission" date="2018-05" db="EMBL/GenBank/DDBJ databases">
        <title>Genome sequencing and assembly of the regulated plant pathogen Lachnellula willkommii and related sister species for the development of diagnostic species identification markers.</title>
        <authorList>
            <person name="Giroux E."/>
            <person name="Bilodeau G."/>
        </authorList>
    </citation>
    <scope>NUCLEOTIDE SEQUENCE [LARGE SCALE GENOMIC DNA]</scope>
    <source>
        <strain evidence="3 4">CBS 268.59</strain>
    </source>
</reference>
<dbReference type="EMBL" id="QGMK01002040">
    <property type="protein sequence ID" value="TVY60908.1"/>
    <property type="molecule type" value="Genomic_DNA"/>
</dbReference>
<sequence length="346" mass="38568">MKRFTTFYSSKSTSETPAHHTNSGFKNPWPSADPPTWSELLSTKFPLGWYNDLAKRHPNVHDVKVIVPDWGKSVLKQRGLEREKCIIGTPLGHAGALTEMRVNGKSYWALYDPIFSMRAGPTQYTGPMRMKPSPCQVTDLPGCDAVIISHNHYDHLDLGTIQALIKNFPKAKYFVPLGNKSWLLSLGVSTENVIELDWWQDRSFSASELGLPAAKEADTETRLKFTCVPAQHNSGRGALDQGQTLWSGWVIEHLLITNDESSPTTMRRRGAIFHAGDTGYRRTAKSEAVCPVFAEIGRKFGFFDLAFVPIWRGGSLSWISKLGLRLDHNDVPSALHASPVDAVDIH</sequence>
<organism evidence="3 4">
    <name type="scientific">Lachnellula suecica</name>
    <dbReference type="NCBI Taxonomy" id="602035"/>
    <lineage>
        <taxon>Eukaryota</taxon>
        <taxon>Fungi</taxon>
        <taxon>Dikarya</taxon>
        <taxon>Ascomycota</taxon>
        <taxon>Pezizomycotina</taxon>
        <taxon>Leotiomycetes</taxon>
        <taxon>Helotiales</taxon>
        <taxon>Lachnaceae</taxon>
        <taxon>Lachnellula</taxon>
    </lineage>
</organism>
<dbReference type="GO" id="GO:0070290">
    <property type="term" value="F:N-acylphosphatidylethanolamine-specific phospholipase D activity"/>
    <property type="evidence" value="ECO:0007669"/>
    <property type="project" value="InterPro"/>
</dbReference>
<dbReference type="GO" id="GO:0070291">
    <property type="term" value="P:N-acylethanolamine metabolic process"/>
    <property type="evidence" value="ECO:0007669"/>
    <property type="project" value="TreeGrafter"/>
</dbReference>
<dbReference type="InterPro" id="IPR001279">
    <property type="entry name" value="Metallo-B-lactamas"/>
</dbReference>
<dbReference type="OrthoDB" id="332863at2759"/>
<keyword evidence="4" id="KW-1185">Reference proteome</keyword>
<dbReference type="Gene3D" id="3.60.15.10">
    <property type="entry name" value="Ribonuclease Z/Hydroxyacylglutathione hydrolase-like"/>
    <property type="match status" value="1"/>
</dbReference>
<dbReference type="PIRSF" id="PIRSF038896">
    <property type="entry name" value="NAPE-PLD"/>
    <property type="match status" value="1"/>
</dbReference>
<evidence type="ECO:0000313" key="3">
    <source>
        <dbReference type="EMBL" id="TVY60908.1"/>
    </source>
</evidence>
<evidence type="ECO:0000259" key="2">
    <source>
        <dbReference type="Pfam" id="PF12706"/>
    </source>
</evidence>
<dbReference type="PANTHER" id="PTHR15032:SF27">
    <property type="entry name" value="N-ACYL-PHOSPHATIDYLETHANOLAMINE-HYDROLYZING PHOSPHOLIPASE D"/>
    <property type="match status" value="1"/>
</dbReference>
<dbReference type="InterPro" id="IPR024884">
    <property type="entry name" value="NAPE-PLD"/>
</dbReference>
<dbReference type="AlphaFoldDB" id="A0A8T9BZ30"/>
<accession>A0A8T9BZ30</accession>
<dbReference type="GO" id="GO:0008270">
    <property type="term" value="F:zinc ion binding"/>
    <property type="evidence" value="ECO:0007669"/>
    <property type="project" value="InterPro"/>
</dbReference>
<dbReference type="PANTHER" id="PTHR15032">
    <property type="entry name" value="N-ACYL-PHOSPHATIDYLETHANOLAMINE-HYDROLYZING PHOSPHOLIPASE D"/>
    <property type="match status" value="1"/>
</dbReference>
<feature type="domain" description="Metallo-beta-lactamase" evidence="2">
    <location>
        <begin position="108"/>
        <end position="344"/>
    </location>
</feature>
<name>A0A8T9BZ30_9HELO</name>
<dbReference type="GO" id="GO:0070292">
    <property type="term" value="P:N-acylphosphatidylethanolamine metabolic process"/>
    <property type="evidence" value="ECO:0007669"/>
    <property type="project" value="TreeGrafter"/>
</dbReference>
<dbReference type="InterPro" id="IPR036866">
    <property type="entry name" value="RibonucZ/Hydroxyglut_hydro"/>
</dbReference>
<proteinExistence type="predicted"/>
<evidence type="ECO:0000256" key="1">
    <source>
        <dbReference type="SAM" id="MobiDB-lite"/>
    </source>
</evidence>
<dbReference type="Proteomes" id="UP000469558">
    <property type="component" value="Unassembled WGS sequence"/>
</dbReference>
<evidence type="ECO:0000313" key="4">
    <source>
        <dbReference type="Proteomes" id="UP000469558"/>
    </source>
</evidence>
<dbReference type="GO" id="GO:0005737">
    <property type="term" value="C:cytoplasm"/>
    <property type="evidence" value="ECO:0007669"/>
    <property type="project" value="TreeGrafter"/>
</dbReference>
<dbReference type="Pfam" id="PF12706">
    <property type="entry name" value="Lactamase_B_2"/>
    <property type="match status" value="1"/>
</dbReference>
<feature type="compositionally biased region" description="Polar residues" evidence="1">
    <location>
        <begin position="1"/>
        <end position="25"/>
    </location>
</feature>
<gene>
    <name evidence="3" type="primary">Napepld</name>
    <name evidence="3" type="ORF">LSUE1_G008145</name>
</gene>
<feature type="non-terminal residue" evidence="3">
    <location>
        <position position="1"/>
    </location>
</feature>
<feature type="region of interest" description="Disordered" evidence="1">
    <location>
        <begin position="1"/>
        <end position="30"/>
    </location>
</feature>
<comment type="caution">
    <text evidence="3">The sequence shown here is derived from an EMBL/GenBank/DDBJ whole genome shotgun (WGS) entry which is preliminary data.</text>
</comment>
<protein>
    <submittedName>
        <fullName evidence="3">N-acyl-phosphatidylethanolamine-hydrolyzing phospholipase D</fullName>
    </submittedName>
</protein>